<evidence type="ECO:0000256" key="7">
    <source>
        <dbReference type="SAM" id="Phobius"/>
    </source>
</evidence>
<accession>A0A927F8H6</accession>
<evidence type="ECO:0000256" key="5">
    <source>
        <dbReference type="ARBA" id="ARBA00023136"/>
    </source>
</evidence>
<protein>
    <submittedName>
        <fullName evidence="9">MotA/TolQ/ExbB proton channel family protein</fullName>
    </submittedName>
</protein>
<dbReference type="InterPro" id="IPR002898">
    <property type="entry name" value="MotA_ExbB_proton_chnl"/>
</dbReference>
<proteinExistence type="inferred from homology"/>
<gene>
    <name evidence="9" type="ORF">IEN85_12155</name>
</gene>
<feature type="transmembrane region" description="Helical" evidence="7">
    <location>
        <begin position="12"/>
        <end position="32"/>
    </location>
</feature>
<evidence type="ECO:0000256" key="4">
    <source>
        <dbReference type="ARBA" id="ARBA00022989"/>
    </source>
</evidence>
<keyword evidence="5 7" id="KW-0472">Membrane</keyword>
<evidence type="ECO:0000313" key="10">
    <source>
        <dbReference type="Proteomes" id="UP000622317"/>
    </source>
</evidence>
<keyword evidence="6" id="KW-0653">Protein transport</keyword>
<keyword evidence="2" id="KW-1003">Cell membrane</keyword>
<dbReference type="RefSeq" id="WP_191617358.1">
    <property type="nucleotide sequence ID" value="NZ_JACYFG010000035.1"/>
</dbReference>
<name>A0A927F8H6_9BACT</name>
<dbReference type="EMBL" id="JACYFG010000035">
    <property type="protein sequence ID" value="MBD5780247.1"/>
    <property type="molecule type" value="Genomic_DNA"/>
</dbReference>
<dbReference type="Proteomes" id="UP000622317">
    <property type="component" value="Unassembled WGS sequence"/>
</dbReference>
<dbReference type="InterPro" id="IPR050790">
    <property type="entry name" value="ExbB/TolQ_transport"/>
</dbReference>
<keyword evidence="6" id="KW-0813">Transport</keyword>
<comment type="subcellular location">
    <subcellularLocation>
        <location evidence="1">Cell membrane</location>
        <topology evidence="1">Multi-pass membrane protein</topology>
    </subcellularLocation>
    <subcellularLocation>
        <location evidence="6">Membrane</location>
        <topology evidence="6">Multi-pass membrane protein</topology>
    </subcellularLocation>
</comment>
<dbReference type="PANTHER" id="PTHR30625">
    <property type="entry name" value="PROTEIN TOLQ"/>
    <property type="match status" value="1"/>
</dbReference>
<dbReference type="GO" id="GO:0005886">
    <property type="term" value="C:plasma membrane"/>
    <property type="evidence" value="ECO:0007669"/>
    <property type="project" value="UniProtKB-SubCell"/>
</dbReference>
<feature type="transmembrane region" description="Helical" evidence="7">
    <location>
        <begin position="183"/>
        <end position="201"/>
    </location>
</feature>
<evidence type="ECO:0000313" key="9">
    <source>
        <dbReference type="EMBL" id="MBD5780247.1"/>
    </source>
</evidence>
<evidence type="ECO:0000256" key="6">
    <source>
        <dbReference type="RuleBase" id="RU004057"/>
    </source>
</evidence>
<comment type="caution">
    <text evidence="9">The sequence shown here is derived from an EMBL/GenBank/DDBJ whole genome shotgun (WGS) entry which is preliminary data.</text>
</comment>
<feature type="domain" description="MotA/TolQ/ExbB proton channel" evidence="8">
    <location>
        <begin position="136"/>
        <end position="255"/>
    </location>
</feature>
<dbReference type="GO" id="GO:0017038">
    <property type="term" value="P:protein import"/>
    <property type="evidence" value="ECO:0007669"/>
    <property type="project" value="TreeGrafter"/>
</dbReference>
<comment type="similarity">
    <text evidence="6">Belongs to the exbB/tolQ family.</text>
</comment>
<sequence>MKRNSFLSREFVVLALGLVFSVLVVFSAYRYYVWPVAEDIQIASLVEANQNPDKPRVANRSIVVILKDKEQMVCLMLMSWAMIILAYKAYGVSRERAIVSHPFLGISKGERIIPEDALAHYKELKEDVRRTPRLRDKILPEIILAALHRFDSTRSIQDASLAVHERSEMAYDELDSNLGLLRYLAWAIPSVGFIGTVRGIGEALALADEAIRGDISGVTAALGLAFNSTLIALLLSIALMFFLHMLQSKQEKLLIDLKDFATKRVVALMKTPEHEETQISFR</sequence>
<organism evidence="9 10">
    <name type="scientific">Pelagicoccus enzymogenes</name>
    <dbReference type="NCBI Taxonomy" id="2773457"/>
    <lineage>
        <taxon>Bacteria</taxon>
        <taxon>Pseudomonadati</taxon>
        <taxon>Verrucomicrobiota</taxon>
        <taxon>Opitutia</taxon>
        <taxon>Puniceicoccales</taxon>
        <taxon>Pelagicoccaceae</taxon>
        <taxon>Pelagicoccus</taxon>
    </lineage>
</organism>
<dbReference type="AlphaFoldDB" id="A0A927F8H6"/>
<dbReference type="PANTHER" id="PTHR30625:SF11">
    <property type="entry name" value="MOTA_TOLQ_EXBB PROTON CHANNEL DOMAIN-CONTAINING PROTEIN"/>
    <property type="match status" value="1"/>
</dbReference>
<evidence type="ECO:0000256" key="3">
    <source>
        <dbReference type="ARBA" id="ARBA00022692"/>
    </source>
</evidence>
<keyword evidence="3 7" id="KW-0812">Transmembrane</keyword>
<reference evidence="9" key="1">
    <citation type="submission" date="2020-09" db="EMBL/GenBank/DDBJ databases">
        <title>Pelagicoccus enzymogenes sp. nov. with an EPS production, isolated from marine sediment.</title>
        <authorList>
            <person name="Feng X."/>
        </authorList>
    </citation>
    <scope>NUCLEOTIDE SEQUENCE</scope>
    <source>
        <strain evidence="9">NFK12</strain>
    </source>
</reference>
<evidence type="ECO:0000259" key="8">
    <source>
        <dbReference type="Pfam" id="PF01618"/>
    </source>
</evidence>
<feature type="transmembrane region" description="Helical" evidence="7">
    <location>
        <begin position="221"/>
        <end position="243"/>
    </location>
</feature>
<dbReference type="Pfam" id="PF01618">
    <property type="entry name" value="MotA_ExbB"/>
    <property type="match status" value="1"/>
</dbReference>
<feature type="transmembrane region" description="Helical" evidence="7">
    <location>
        <begin position="70"/>
        <end position="90"/>
    </location>
</feature>
<keyword evidence="10" id="KW-1185">Reference proteome</keyword>
<keyword evidence="4 7" id="KW-1133">Transmembrane helix</keyword>
<evidence type="ECO:0000256" key="1">
    <source>
        <dbReference type="ARBA" id="ARBA00004651"/>
    </source>
</evidence>
<evidence type="ECO:0000256" key="2">
    <source>
        <dbReference type="ARBA" id="ARBA00022475"/>
    </source>
</evidence>